<comment type="caution">
    <text evidence="8">The sequence shown here is derived from an EMBL/GenBank/DDBJ whole genome shotgun (WGS) entry which is preliminary data.</text>
</comment>
<dbReference type="PANTHER" id="PTHR42973">
    <property type="entry name" value="BINDING OXIDOREDUCTASE, PUTATIVE (AFU_ORTHOLOGUE AFUA_1G17690)-RELATED"/>
    <property type="match status" value="1"/>
</dbReference>
<dbReference type="InterPro" id="IPR012951">
    <property type="entry name" value="BBE"/>
</dbReference>
<feature type="signal peptide" evidence="6">
    <location>
        <begin position="1"/>
        <end position="19"/>
    </location>
</feature>
<evidence type="ECO:0000256" key="6">
    <source>
        <dbReference type="SAM" id="SignalP"/>
    </source>
</evidence>
<evidence type="ECO:0000259" key="7">
    <source>
        <dbReference type="PROSITE" id="PS51387"/>
    </source>
</evidence>
<keyword evidence="3" id="KW-0285">Flavoprotein</keyword>
<reference evidence="8" key="1">
    <citation type="journal article" date="2023" name="Access Microbiol">
        <title>De-novo genome assembly for Akanthomyces muscarius, a biocontrol agent of insect agricultural pests.</title>
        <authorList>
            <person name="Erdos Z."/>
            <person name="Studholme D.J."/>
            <person name="Raymond B."/>
            <person name="Sharma M."/>
        </authorList>
    </citation>
    <scope>NUCLEOTIDE SEQUENCE</scope>
    <source>
        <strain evidence="8">Ve6</strain>
    </source>
</reference>
<name>A0A9W8QKT5_AKAMU</name>
<evidence type="ECO:0000256" key="5">
    <source>
        <dbReference type="ARBA" id="ARBA00023002"/>
    </source>
</evidence>
<dbReference type="RefSeq" id="XP_056058100.1">
    <property type="nucleotide sequence ID" value="XM_056202557.1"/>
</dbReference>
<feature type="chain" id="PRO_5040778016" description="FAD-binding PCMH-type domain-containing protein" evidence="6">
    <location>
        <begin position="20"/>
        <end position="567"/>
    </location>
</feature>
<evidence type="ECO:0000313" key="8">
    <source>
        <dbReference type="EMBL" id="KAJ4163185.1"/>
    </source>
</evidence>
<keyword evidence="6" id="KW-0732">Signal</keyword>
<dbReference type="KEGG" id="amus:LMH87_004929"/>
<dbReference type="Gene3D" id="3.40.462.20">
    <property type="match status" value="1"/>
</dbReference>
<dbReference type="InterPro" id="IPR006094">
    <property type="entry name" value="Oxid_FAD_bind_N"/>
</dbReference>
<evidence type="ECO:0000313" key="9">
    <source>
        <dbReference type="Proteomes" id="UP001144673"/>
    </source>
</evidence>
<dbReference type="Gene3D" id="3.30.465.10">
    <property type="match status" value="2"/>
</dbReference>
<evidence type="ECO:0000256" key="2">
    <source>
        <dbReference type="ARBA" id="ARBA00005466"/>
    </source>
</evidence>
<dbReference type="GO" id="GO:0071949">
    <property type="term" value="F:FAD binding"/>
    <property type="evidence" value="ECO:0007669"/>
    <property type="project" value="InterPro"/>
</dbReference>
<dbReference type="PROSITE" id="PS51387">
    <property type="entry name" value="FAD_PCMH"/>
    <property type="match status" value="1"/>
</dbReference>
<gene>
    <name evidence="8" type="ORF">LMH87_004929</name>
</gene>
<dbReference type="InterPro" id="IPR050416">
    <property type="entry name" value="FAD-linked_Oxidoreductase"/>
</dbReference>
<dbReference type="InterPro" id="IPR016166">
    <property type="entry name" value="FAD-bd_PCMH"/>
</dbReference>
<proteinExistence type="inferred from homology"/>
<dbReference type="EMBL" id="JAJHUN010000001">
    <property type="protein sequence ID" value="KAJ4163185.1"/>
    <property type="molecule type" value="Genomic_DNA"/>
</dbReference>
<dbReference type="SUPFAM" id="SSF56176">
    <property type="entry name" value="FAD-binding/transporter-associated domain-like"/>
    <property type="match status" value="1"/>
</dbReference>
<evidence type="ECO:0000256" key="1">
    <source>
        <dbReference type="ARBA" id="ARBA00001974"/>
    </source>
</evidence>
<comment type="similarity">
    <text evidence="2">Belongs to the oxygen-dependent FAD-linked oxidoreductase family.</text>
</comment>
<dbReference type="Pfam" id="PF01565">
    <property type="entry name" value="FAD_binding_4"/>
    <property type="match status" value="1"/>
</dbReference>
<dbReference type="InterPro" id="IPR036318">
    <property type="entry name" value="FAD-bd_PCMH-like_sf"/>
</dbReference>
<sequence>MLSKLLALLAAAFPLFVTASSDCKCTPRDSCWPSDFDWQHFNATINGRLIKAHPAASVCYESQPDYNEAACSTIRDQWRNSTFHGQDPISIDYPFLANNTCPPTFPNGTSVSGDPNAGSKGCALGGYPDYVIDATSAEVIATALKWAQRKRIRVVIKNSGHSHLGRSTGYGSLSIWTRNIKKVEYIESFQSASCKSNFTHKAASIGAGEVGIDVNRALDKHGAVIVAGANPSVGIVGWFTGGGHGPLSSDYGMGSDNLLEATLITPNGTTLTVNACQHSDLFYALRGGGGGTYGVVTSAVMKAYASPRTTLWSFSINLLDQTKESQWWDLMVFFHSQLPAWKEAGMQGYYYVMGPPFMKSRMLVGGFYIVHTASSFMEIYGPTQNEEVGTGGFSLGSRLLPAEPLKDTKAMRTLLRELSGASSDGTTSIPVAVIIGHVIANSNNAGLETGLNSAWRKAVVHFLIVGGWEDGAPDSVATAVRDDVTNSKTYAMRKLAPDSGAYFNEMDINEPNWQYTAFGSNYPRLRAVKKKYDPEGLLWCTHCVGSEEWVPNDSGQLCRPSWFGDSA</sequence>
<dbReference type="AlphaFoldDB" id="A0A9W8QKT5"/>
<organism evidence="8 9">
    <name type="scientific">Akanthomyces muscarius</name>
    <name type="common">Entomopathogenic fungus</name>
    <name type="synonym">Lecanicillium muscarium</name>
    <dbReference type="NCBI Taxonomy" id="2231603"/>
    <lineage>
        <taxon>Eukaryota</taxon>
        <taxon>Fungi</taxon>
        <taxon>Dikarya</taxon>
        <taxon>Ascomycota</taxon>
        <taxon>Pezizomycotina</taxon>
        <taxon>Sordariomycetes</taxon>
        <taxon>Hypocreomycetidae</taxon>
        <taxon>Hypocreales</taxon>
        <taxon>Cordycipitaceae</taxon>
        <taxon>Akanthomyces</taxon>
    </lineage>
</organism>
<feature type="domain" description="FAD-binding PCMH-type" evidence="7">
    <location>
        <begin position="124"/>
        <end position="306"/>
    </location>
</feature>
<keyword evidence="5" id="KW-0560">Oxidoreductase</keyword>
<keyword evidence="4" id="KW-0274">FAD</keyword>
<dbReference type="Pfam" id="PF08031">
    <property type="entry name" value="BBE"/>
    <property type="match status" value="1"/>
</dbReference>
<dbReference type="GO" id="GO:0016491">
    <property type="term" value="F:oxidoreductase activity"/>
    <property type="evidence" value="ECO:0007669"/>
    <property type="project" value="UniProtKB-KW"/>
</dbReference>
<dbReference type="Proteomes" id="UP001144673">
    <property type="component" value="Chromosome 1"/>
</dbReference>
<protein>
    <recommendedName>
        <fullName evidence="7">FAD-binding PCMH-type domain-containing protein</fullName>
    </recommendedName>
</protein>
<keyword evidence="9" id="KW-1185">Reference proteome</keyword>
<accession>A0A9W8QKT5</accession>
<dbReference type="PANTHER" id="PTHR42973:SF39">
    <property type="entry name" value="FAD-BINDING PCMH-TYPE DOMAIN-CONTAINING PROTEIN"/>
    <property type="match status" value="1"/>
</dbReference>
<dbReference type="GeneID" id="80892088"/>
<comment type="cofactor">
    <cofactor evidence="1">
        <name>FAD</name>
        <dbReference type="ChEBI" id="CHEBI:57692"/>
    </cofactor>
</comment>
<evidence type="ECO:0000256" key="3">
    <source>
        <dbReference type="ARBA" id="ARBA00022630"/>
    </source>
</evidence>
<dbReference type="InterPro" id="IPR016169">
    <property type="entry name" value="FAD-bd_PCMH_sub2"/>
</dbReference>
<evidence type="ECO:0000256" key="4">
    <source>
        <dbReference type="ARBA" id="ARBA00022827"/>
    </source>
</evidence>